<gene>
    <name evidence="2" type="ORF">GCM10011339_18570</name>
</gene>
<dbReference type="EMBL" id="BMIU01000008">
    <property type="protein sequence ID" value="GGF30652.1"/>
    <property type="molecule type" value="Genomic_DNA"/>
</dbReference>
<keyword evidence="3" id="KW-1185">Reference proteome</keyword>
<feature type="chain" id="PRO_5046849133" evidence="1">
    <location>
        <begin position="22"/>
        <end position="346"/>
    </location>
</feature>
<dbReference type="Proteomes" id="UP000647339">
    <property type="component" value="Unassembled WGS sequence"/>
</dbReference>
<evidence type="ECO:0000313" key="2">
    <source>
        <dbReference type="EMBL" id="GGF30652.1"/>
    </source>
</evidence>
<evidence type="ECO:0000313" key="3">
    <source>
        <dbReference type="Proteomes" id="UP000647339"/>
    </source>
</evidence>
<keyword evidence="1" id="KW-0732">Signal</keyword>
<proteinExistence type="predicted"/>
<evidence type="ECO:0000256" key="1">
    <source>
        <dbReference type="SAM" id="SignalP"/>
    </source>
</evidence>
<accession>A0ABQ1V132</accession>
<dbReference type="NCBIfam" id="NF047436">
    <property type="entry name" value="LA_2272_repeat"/>
    <property type="match status" value="2"/>
</dbReference>
<dbReference type="InterPro" id="IPR058093">
    <property type="entry name" value="LA_2272-like"/>
</dbReference>
<reference evidence="3" key="1">
    <citation type="journal article" date="2019" name="Int. J. Syst. Evol. Microbiol.">
        <title>The Global Catalogue of Microorganisms (GCM) 10K type strain sequencing project: providing services to taxonomists for standard genome sequencing and annotation.</title>
        <authorList>
            <consortium name="The Broad Institute Genomics Platform"/>
            <consortium name="The Broad Institute Genome Sequencing Center for Infectious Disease"/>
            <person name="Wu L."/>
            <person name="Ma J."/>
        </authorList>
    </citation>
    <scope>NUCLEOTIDE SEQUENCE [LARGE SCALE GENOMIC DNA]</scope>
    <source>
        <strain evidence="3">CGMCC 1.15407</strain>
    </source>
</reference>
<dbReference type="RefSeq" id="WP_137403460.1">
    <property type="nucleotide sequence ID" value="NZ_BMIU01000008.1"/>
</dbReference>
<organism evidence="2 3">
    <name type="scientific">Echinicola rosea</name>
    <dbReference type="NCBI Taxonomy" id="1807691"/>
    <lineage>
        <taxon>Bacteria</taxon>
        <taxon>Pseudomonadati</taxon>
        <taxon>Bacteroidota</taxon>
        <taxon>Cytophagia</taxon>
        <taxon>Cytophagales</taxon>
        <taxon>Cyclobacteriaceae</taxon>
        <taxon>Echinicola</taxon>
    </lineage>
</organism>
<feature type="signal peptide" evidence="1">
    <location>
        <begin position="1"/>
        <end position="21"/>
    </location>
</feature>
<sequence>MKTIRIILAAVSVLISQWTFGQNDSVPIYTIMYNQAPEGFDYPLIGFVNNGHGNHKGAQIGFINTNLKAFTGAQIGFVNSIGDYQNGLQLGFVNTTNGPVNGMQAGFVNTSTDTVNGTQLGFINTQANTSTGLQAGFINTSTGKLNGAQLGFVNTNPVEVTGAQIGFVNTTGNLSTLQLGFVNVADSLKKGGLPIGFLSIVRHGGYQAIEMGYNELFPYNLSVKIGIPAFYTTVNGSFNPDFEDEFAVGAGLGSNIALGSIFFLNPEAYYLFQFNAENSITRASFNLGANLSSHVQFVVGPSVSWIWYAKDYDVIDPAFSFYRERFDENDELIVGLNAALRIKLSK</sequence>
<comment type="caution">
    <text evidence="2">The sequence shown here is derived from an EMBL/GenBank/DDBJ whole genome shotgun (WGS) entry which is preliminary data.</text>
</comment>
<name>A0ABQ1V132_9BACT</name>
<protein>
    <submittedName>
        <fullName evidence="2">Uncharacterized protein</fullName>
    </submittedName>
</protein>